<comment type="caution">
    <text evidence="1">The sequence shown here is derived from an EMBL/GenBank/DDBJ whole genome shotgun (WGS) entry which is preliminary data.</text>
</comment>
<evidence type="ECO:0000313" key="2">
    <source>
        <dbReference type="Proteomes" id="UP000193411"/>
    </source>
</evidence>
<accession>A0A1Y2HU18</accession>
<gene>
    <name evidence="1" type="ORF">BCR44DRAFT_38517</name>
</gene>
<protein>
    <submittedName>
        <fullName evidence="1">Uncharacterized protein</fullName>
    </submittedName>
</protein>
<proteinExistence type="predicted"/>
<dbReference type="Proteomes" id="UP000193411">
    <property type="component" value="Unassembled WGS sequence"/>
</dbReference>
<evidence type="ECO:0000313" key="1">
    <source>
        <dbReference type="EMBL" id="ORZ36642.1"/>
    </source>
</evidence>
<name>A0A1Y2HU18_9FUNG</name>
<sequence>MGKRWELAVMKCTENMRSNEEQNQLRADIVHFHVTVSPGTASNTRPMSHYHERDLSELFAMEQNRGKTSGCIIASARLGRRADLRIRCRVPAGVDGEHYVACGPRARVAGLESAEANHR</sequence>
<reference evidence="1 2" key="1">
    <citation type="submission" date="2016-07" db="EMBL/GenBank/DDBJ databases">
        <title>Pervasive Adenine N6-methylation of Active Genes in Fungi.</title>
        <authorList>
            <consortium name="DOE Joint Genome Institute"/>
            <person name="Mondo S.J."/>
            <person name="Dannebaum R.O."/>
            <person name="Kuo R.C."/>
            <person name="Labutti K."/>
            <person name="Haridas S."/>
            <person name="Kuo A."/>
            <person name="Salamov A."/>
            <person name="Ahrendt S.R."/>
            <person name="Lipzen A."/>
            <person name="Sullivan W."/>
            <person name="Andreopoulos W.B."/>
            <person name="Clum A."/>
            <person name="Lindquist E."/>
            <person name="Daum C."/>
            <person name="Ramamoorthy G.K."/>
            <person name="Gryganskyi A."/>
            <person name="Culley D."/>
            <person name="Magnuson J.K."/>
            <person name="James T.Y."/>
            <person name="O'Malley M.A."/>
            <person name="Stajich J.E."/>
            <person name="Spatafora J.W."/>
            <person name="Visel A."/>
            <person name="Grigoriev I.V."/>
        </authorList>
    </citation>
    <scope>NUCLEOTIDE SEQUENCE [LARGE SCALE GENOMIC DNA]</scope>
    <source>
        <strain evidence="1 2">PL171</strain>
    </source>
</reference>
<organism evidence="1 2">
    <name type="scientific">Catenaria anguillulae PL171</name>
    <dbReference type="NCBI Taxonomy" id="765915"/>
    <lineage>
        <taxon>Eukaryota</taxon>
        <taxon>Fungi</taxon>
        <taxon>Fungi incertae sedis</taxon>
        <taxon>Blastocladiomycota</taxon>
        <taxon>Blastocladiomycetes</taxon>
        <taxon>Blastocladiales</taxon>
        <taxon>Catenariaceae</taxon>
        <taxon>Catenaria</taxon>
    </lineage>
</organism>
<dbReference type="EMBL" id="MCFL01000016">
    <property type="protein sequence ID" value="ORZ36642.1"/>
    <property type="molecule type" value="Genomic_DNA"/>
</dbReference>
<keyword evidence="2" id="KW-1185">Reference proteome</keyword>
<dbReference type="AlphaFoldDB" id="A0A1Y2HU18"/>